<dbReference type="Pfam" id="PF13302">
    <property type="entry name" value="Acetyltransf_3"/>
    <property type="match status" value="1"/>
</dbReference>
<dbReference type="Gene3D" id="3.40.630.30">
    <property type="match status" value="1"/>
</dbReference>
<comment type="caution">
    <text evidence="2">The sequence shown here is derived from an EMBL/GenBank/DDBJ whole genome shotgun (WGS) entry which is preliminary data.</text>
</comment>
<evidence type="ECO:0000313" key="2">
    <source>
        <dbReference type="EMBL" id="RAZ81409.1"/>
    </source>
</evidence>
<dbReference type="PANTHER" id="PTHR43415:SF3">
    <property type="entry name" value="GNAT-FAMILY ACETYLTRANSFERASE"/>
    <property type="match status" value="1"/>
</dbReference>
<dbReference type="PROSITE" id="PS51186">
    <property type="entry name" value="GNAT"/>
    <property type="match status" value="1"/>
</dbReference>
<dbReference type="PANTHER" id="PTHR43415">
    <property type="entry name" value="SPERMIDINE N(1)-ACETYLTRANSFERASE"/>
    <property type="match status" value="1"/>
</dbReference>
<dbReference type="InterPro" id="IPR000182">
    <property type="entry name" value="GNAT_dom"/>
</dbReference>
<sequence>MDYSFQTMTQQQAEDIAAHWRYSGEYSFYDMDADPEDLAEFLNPEERKNTYFSVIQNKEVVGFYSFTQAADATIDVGLGMKPDLTGNGNGTEFLRAGMKFARTTYNPEKITLSVAAFNKRAIKVYEKMDFKEVERFQQATNGSVFEFVKMVYYCSNTI</sequence>
<name>A0A365L7P1_9BACL</name>
<keyword evidence="3" id="KW-1185">Reference proteome</keyword>
<dbReference type="Proteomes" id="UP000251002">
    <property type="component" value="Unassembled WGS sequence"/>
</dbReference>
<dbReference type="GO" id="GO:0016747">
    <property type="term" value="F:acyltransferase activity, transferring groups other than amino-acyl groups"/>
    <property type="evidence" value="ECO:0007669"/>
    <property type="project" value="InterPro"/>
</dbReference>
<evidence type="ECO:0000259" key="1">
    <source>
        <dbReference type="PROSITE" id="PS51186"/>
    </source>
</evidence>
<dbReference type="AlphaFoldDB" id="A0A365L7P1"/>
<organism evidence="2 3">
    <name type="scientific">Planococcus halotolerans</name>
    <dbReference type="NCBI Taxonomy" id="2233542"/>
    <lineage>
        <taxon>Bacteria</taxon>
        <taxon>Bacillati</taxon>
        <taxon>Bacillota</taxon>
        <taxon>Bacilli</taxon>
        <taxon>Bacillales</taxon>
        <taxon>Caryophanaceae</taxon>
        <taxon>Planococcus</taxon>
    </lineage>
</organism>
<dbReference type="SUPFAM" id="SSF55729">
    <property type="entry name" value="Acyl-CoA N-acyltransferases (Nat)"/>
    <property type="match status" value="1"/>
</dbReference>
<keyword evidence="2" id="KW-0808">Transferase</keyword>
<accession>A0A365L7P1</accession>
<reference evidence="2 3" key="1">
    <citation type="submission" date="2018-06" db="EMBL/GenBank/DDBJ databases">
        <title>The draft genome sequences of strains SCU63 and S1.</title>
        <authorList>
            <person name="Gan L."/>
        </authorList>
    </citation>
    <scope>NUCLEOTIDE SEQUENCE [LARGE SCALE GENOMIC DNA]</scope>
    <source>
        <strain evidence="2 3">SCU63</strain>
    </source>
</reference>
<feature type="domain" description="N-acetyltransferase" evidence="1">
    <location>
        <begin position="3"/>
        <end position="155"/>
    </location>
</feature>
<dbReference type="EMBL" id="QLZR01000001">
    <property type="protein sequence ID" value="RAZ81409.1"/>
    <property type="molecule type" value="Genomic_DNA"/>
</dbReference>
<evidence type="ECO:0000313" key="3">
    <source>
        <dbReference type="Proteomes" id="UP000251002"/>
    </source>
</evidence>
<protein>
    <submittedName>
        <fullName evidence="2">GNAT family N-acetyltransferase</fullName>
    </submittedName>
</protein>
<proteinExistence type="predicted"/>
<gene>
    <name evidence="2" type="ORF">DP120_03775</name>
</gene>
<dbReference type="RefSeq" id="WP_112221943.1">
    <property type="nucleotide sequence ID" value="NZ_CP196859.1"/>
</dbReference>
<dbReference type="InterPro" id="IPR016181">
    <property type="entry name" value="Acyl_CoA_acyltransferase"/>
</dbReference>